<evidence type="ECO:0000313" key="4">
    <source>
        <dbReference type="EMBL" id="MFC0591777.1"/>
    </source>
</evidence>
<proteinExistence type="inferred from homology"/>
<accession>A0ABV6PQV6</accession>
<reference evidence="4 5" key="1">
    <citation type="submission" date="2024-09" db="EMBL/GenBank/DDBJ databases">
        <authorList>
            <person name="Sun Q."/>
            <person name="Mori K."/>
        </authorList>
    </citation>
    <scope>NUCLEOTIDE SEQUENCE [LARGE SCALE GENOMIC DNA]</scope>
    <source>
        <strain evidence="4 5">NCAIM B.02336</strain>
    </source>
</reference>
<dbReference type="InterPro" id="IPR028081">
    <property type="entry name" value="Leu-bd"/>
</dbReference>
<dbReference type="PANTHER" id="PTHR30483:SF6">
    <property type="entry name" value="PERIPLASMIC BINDING PROTEIN OF ABC TRANSPORTER FOR NATURAL AMINO ACIDS"/>
    <property type="match status" value="1"/>
</dbReference>
<dbReference type="Pfam" id="PF13458">
    <property type="entry name" value="Peripla_BP_6"/>
    <property type="match status" value="1"/>
</dbReference>
<sequence>MSSTLSPRSPSRRLVLSRSAALVGAGTASLLLPQIARAQSNKVRVGFMLPYTGTYAQLGVAIENGVRMAIAEKGGKLGGREIEWFKVDDESEPSKGVENANKLVQRDKVDVLIGTVHSGVQMGIHKVARESGVLNIIPNAGVLPVTRALCAANVFRASFTNSQPTLALGKPMMERGLKKAVWITWKYAAGDDAFEGFKESYTKAGGTIVKELAVPFPNVEFQALLTEIAALKPDAVACFFAGGGAAKFMKDYAAAGLHDKIPLWGSGFLTEGTLDAAGAAAEGVMSTLHYADSLDTPRNKQFRTAYAQQFKMQPDVYAVQGYDSGQLLVAGAAAVKGDLANKAALYKAIESTVVDSPRGKWTMSKAHNPIQDIYLRKVEKGDNVVVGVAAKALADSGAGCKLT</sequence>
<evidence type="ECO:0000259" key="3">
    <source>
        <dbReference type="Pfam" id="PF13458"/>
    </source>
</evidence>
<protein>
    <submittedName>
        <fullName evidence="4">ABC transporter substrate-binding protein</fullName>
    </submittedName>
</protein>
<dbReference type="InterPro" id="IPR006311">
    <property type="entry name" value="TAT_signal"/>
</dbReference>
<dbReference type="PANTHER" id="PTHR30483">
    <property type="entry name" value="LEUCINE-SPECIFIC-BINDING PROTEIN"/>
    <property type="match status" value="1"/>
</dbReference>
<keyword evidence="2" id="KW-0732">Signal</keyword>
<organism evidence="4 5">
    <name type="scientific">Ottowia pentelensis</name>
    <dbReference type="NCBI Taxonomy" id="511108"/>
    <lineage>
        <taxon>Bacteria</taxon>
        <taxon>Pseudomonadati</taxon>
        <taxon>Pseudomonadota</taxon>
        <taxon>Betaproteobacteria</taxon>
        <taxon>Burkholderiales</taxon>
        <taxon>Comamonadaceae</taxon>
        <taxon>Ottowia</taxon>
    </lineage>
</organism>
<dbReference type="Proteomes" id="UP001589834">
    <property type="component" value="Unassembled WGS sequence"/>
</dbReference>
<dbReference type="RefSeq" id="WP_377480235.1">
    <property type="nucleotide sequence ID" value="NZ_JBHLTN010000007.1"/>
</dbReference>
<dbReference type="SUPFAM" id="SSF53822">
    <property type="entry name" value="Periplasmic binding protein-like I"/>
    <property type="match status" value="1"/>
</dbReference>
<dbReference type="PROSITE" id="PS51318">
    <property type="entry name" value="TAT"/>
    <property type="match status" value="1"/>
</dbReference>
<comment type="caution">
    <text evidence="4">The sequence shown here is derived from an EMBL/GenBank/DDBJ whole genome shotgun (WGS) entry which is preliminary data.</text>
</comment>
<comment type="similarity">
    <text evidence="1">Belongs to the leucine-binding protein family.</text>
</comment>
<gene>
    <name evidence="4" type="ORF">ACFFGG_04335</name>
</gene>
<dbReference type="Gene3D" id="3.40.50.2300">
    <property type="match status" value="2"/>
</dbReference>
<evidence type="ECO:0000256" key="1">
    <source>
        <dbReference type="ARBA" id="ARBA00010062"/>
    </source>
</evidence>
<dbReference type="EMBL" id="JBHLTN010000007">
    <property type="protein sequence ID" value="MFC0591777.1"/>
    <property type="molecule type" value="Genomic_DNA"/>
</dbReference>
<dbReference type="InterPro" id="IPR028082">
    <property type="entry name" value="Peripla_BP_I"/>
</dbReference>
<dbReference type="CDD" id="cd20014">
    <property type="entry name" value="PBP1_RPA0668_benzoate-like"/>
    <property type="match status" value="1"/>
</dbReference>
<dbReference type="InterPro" id="IPR051010">
    <property type="entry name" value="BCAA_transport"/>
</dbReference>
<name>A0ABV6PQV6_9BURK</name>
<keyword evidence="5" id="KW-1185">Reference proteome</keyword>
<evidence type="ECO:0000313" key="5">
    <source>
        <dbReference type="Proteomes" id="UP001589834"/>
    </source>
</evidence>
<evidence type="ECO:0000256" key="2">
    <source>
        <dbReference type="ARBA" id="ARBA00022729"/>
    </source>
</evidence>
<feature type="domain" description="Leucine-binding protein" evidence="3">
    <location>
        <begin position="42"/>
        <end position="381"/>
    </location>
</feature>